<gene>
    <name evidence="5" type="ORF">TWF696_004116</name>
</gene>
<feature type="compositionally biased region" description="Basic residues" evidence="3">
    <location>
        <begin position="1527"/>
        <end position="1543"/>
    </location>
</feature>
<evidence type="ECO:0000256" key="2">
    <source>
        <dbReference type="PROSITE-ProRule" id="PRU00235"/>
    </source>
</evidence>
<dbReference type="EMBL" id="JAVHNQ010000002">
    <property type="protein sequence ID" value="KAK6354990.1"/>
    <property type="molecule type" value="Genomic_DNA"/>
</dbReference>
<dbReference type="Pfam" id="PF00651">
    <property type="entry name" value="BTB"/>
    <property type="match status" value="1"/>
</dbReference>
<comment type="caution">
    <text evidence="5">The sequence shown here is derived from an EMBL/GenBank/DDBJ whole genome shotgun (WGS) entry which is preliminary data.</text>
</comment>
<feature type="region of interest" description="Disordered" evidence="3">
    <location>
        <begin position="1256"/>
        <end position="1464"/>
    </location>
</feature>
<feature type="compositionally biased region" description="Polar residues" evidence="3">
    <location>
        <begin position="1553"/>
        <end position="1565"/>
    </location>
</feature>
<dbReference type="SMART" id="SM00248">
    <property type="entry name" value="ANK"/>
    <property type="match status" value="2"/>
</dbReference>
<reference evidence="5 6" key="1">
    <citation type="submission" date="2019-10" db="EMBL/GenBank/DDBJ databases">
        <authorList>
            <person name="Palmer J.M."/>
        </authorList>
    </citation>
    <scope>NUCLEOTIDE SEQUENCE [LARGE SCALE GENOMIC DNA]</scope>
    <source>
        <strain evidence="5 6">TWF696</strain>
    </source>
</reference>
<feature type="repeat" description="RCC1" evidence="2">
    <location>
        <begin position="341"/>
        <end position="400"/>
    </location>
</feature>
<feature type="compositionally biased region" description="Acidic residues" evidence="3">
    <location>
        <begin position="192"/>
        <end position="204"/>
    </location>
</feature>
<feature type="region of interest" description="Disordered" evidence="3">
    <location>
        <begin position="186"/>
        <end position="207"/>
    </location>
</feature>
<dbReference type="SUPFAM" id="SSF50985">
    <property type="entry name" value="RCC1/BLIP-II"/>
    <property type="match status" value="1"/>
</dbReference>
<dbReference type="InterPro" id="IPR051625">
    <property type="entry name" value="Signaling_Regulatory_Domain"/>
</dbReference>
<dbReference type="SMART" id="SM00225">
    <property type="entry name" value="BTB"/>
    <property type="match status" value="1"/>
</dbReference>
<feature type="region of interest" description="Disordered" evidence="3">
    <location>
        <begin position="1500"/>
        <end position="1597"/>
    </location>
</feature>
<keyword evidence="1" id="KW-0677">Repeat</keyword>
<evidence type="ECO:0000313" key="5">
    <source>
        <dbReference type="EMBL" id="KAK6354990.1"/>
    </source>
</evidence>
<dbReference type="Pfam" id="PF12796">
    <property type="entry name" value="Ank_2"/>
    <property type="match status" value="1"/>
</dbReference>
<feature type="compositionally biased region" description="Polar residues" evidence="3">
    <location>
        <begin position="1338"/>
        <end position="1383"/>
    </location>
</feature>
<evidence type="ECO:0000313" key="6">
    <source>
        <dbReference type="Proteomes" id="UP001375240"/>
    </source>
</evidence>
<feature type="region of interest" description="Disordered" evidence="3">
    <location>
        <begin position="1156"/>
        <end position="1175"/>
    </location>
</feature>
<protein>
    <recommendedName>
        <fullName evidence="4">BTB domain-containing protein</fullName>
    </recommendedName>
</protein>
<dbReference type="InterPro" id="IPR011333">
    <property type="entry name" value="SKP1/BTB/POZ_sf"/>
</dbReference>
<feature type="compositionally biased region" description="Basic and acidic residues" evidence="3">
    <location>
        <begin position="1581"/>
        <end position="1597"/>
    </location>
</feature>
<dbReference type="Pfam" id="PF00415">
    <property type="entry name" value="RCC1"/>
    <property type="match status" value="2"/>
</dbReference>
<dbReference type="Gene3D" id="1.25.40.20">
    <property type="entry name" value="Ankyrin repeat-containing domain"/>
    <property type="match status" value="1"/>
</dbReference>
<dbReference type="InterPro" id="IPR000210">
    <property type="entry name" value="BTB/POZ_dom"/>
</dbReference>
<feature type="compositionally biased region" description="Basic and acidic residues" evidence="3">
    <location>
        <begin position="1500"/>
        <end position="1514"/>
    </location>
</feature>
<dbReference type="InterPro" id="IPR036770">
    <property type="entry name" value="Ankyrin_rpt-contain_sf"/>
</dbReference>
<dbReference type="PANTHER" id="PTHR22872:SF2">
    <property type="entry name" value="INHIBITOR OF BRUTON TYROSINE KINASE"/>
    <property type="match status" value="1"/>
</dbReference>
<feature type="compositionally biased region" description="Polar residues" evidence="3">
    <location>
        <begin position="51"/>
        <end position="64"/>
    </location>
</feature>
<dbReference type="PROSITE" id="PS50012">
    <property type="entry name" value="RCC1_3"/>
    <property type="match status" value="2"/>
</dbReference>
<feature type="repeat" description="RCC1" evidence="2">
    <location>
        <begin position="291"/>
        <end position="340"/>
    </location>
</feature>
<feature type="compositionally biased region" description="Low complexity" evidence="3">
    <location>
        <begin position="1300"/>
        <end position="1310"/>
    </location>
</feature>
<dbReference type="PANTHER" id="PTHR22872">
    <property type="entry name" value="BTK-BINDING PROTEIN-RELATED"/>
    <property type="match status" value="1"/>
</dbReference>
<feature type="region of interest" description="Disordered" evidence="3">
    <location>
        <begin position="1087"/>
        <end position="1147"/>
    </location>
</feature>
<feature type="compositionally biased region" description="Low complexity" evidence="3">
    <location>
        <begin position="1258"/>
        <end position="1269"/>
    </location>
</feature>
<dbReference type="Gene3D" id="2.130.10.30">
    <property type="entry name" value="Regulator of chromosome condensation 1/beta-lactamase-inhibitor protein II"/>
    <property type="match status" value="1"/>
</dbReference>
<name>A0AAV9V5Z3_9PEZI</name>
<feature type="region of interest" description="Disordered" evidence="3">
    <location>
        <begin position="1205"/>
        <end position="1235"/>
    </location>
</feature>
<evidence type="ECO:0000256" key="3">
    <source>
        <dbReference type="SAM" id="MobiDB-lite"/>
    </source>
</evidence>
<dbReference type="Gene3D" id="3.30.710.10">
    <property type="entry name" value="Potassium Channel Kv1.1, Chain A"/>
    <property type="match status" value="1"/>
</dbReference>
<dbReference type="CDD" id="cd18500">
    <property type="entry name" value="BACK_IBtk"/>
    <property type="match status" value="1"/>
</dbReference>
<feature type="compositionally biased region" description="Polar residues" evidence="3">
    <location>
        <begin position="1208"/>
        <end position="1222"/>
    </location>
</feature>
<evidence type="ECO:0000259" key="4">
    <source>
        <dbReference type="PROSITE" id="PS50097"/>
    </source>
</evidence>
<dbReference type="SUPFAM" id="SSF48403">
    <property type="entry name" value="Ankyrin repeat"/>
    <property type="match status" value="1"/>
</dbReference>
<accession>A0AAV9V5Z3</accession>
<keyword evidence="6" id="KW-1185">Reference proteome</keyword>
<feature type="domain" description="BTB" evidence="4">
    <location>
        <begin position="864"/>
        <end position="939"/>
    </location>
</feature>
<dbReference type="SUPFAM" id="SSF54695">
    <property type="entry name" value="POZ domain"/>
    <property type="match status" value="1"/>
</dbReference>
<evidence type="ECO:0000256" key="1">
    <source>
        <dbReference type="ARBA" id="ARBA00022737"/>
    </source>
</evidence>
<dbReference type="InterPro" id="IPR009091">
    <property type="entry name" value="RCC1/BLIP-II"/>
</dbReference>
<feature type="region of interest" description="Disordered" evidence="3">
    <location>
        <begin position="25"/>
        <end position="64"/>
    </location>
</feature>
<proteinExistence type="predicted"/>
<dbReference type="Proteomes" id="UP001375240">
    <property type="component" value="Unassembled WGS sequence"/>
</dbReference>
<organism evidence="5 6">
    <name type="scientific">Orbilia brochopaga</name>
    <dbReference type="NCBI Taxonomy" id="3140254"/>
    <lineage>
        <taxon>Eukaryota</taxon>
        <taxon>Fungi</taxon>
        <taxon>Dikarya</taxon>
        <taxon>Ascomycota</taxon>
        <taxon>Pezizomycotina</taxon>
        <taxon>Orbiliomycetes</taxon>
        <taxon>Orbiliales</taxon>
        <taxon>Orbiliaceae</taxon>
        <taxon>Orbilia</taxon>
    </lineage>
</organism>
<dbReference type="InterPro" id="IPR000408">
    <property type="entry name" value="Reg_chr_condens"/>
</dbReference>
<dbReference type="PROSITE" id="PS50097">
    <property type="entry name" value="BTB"/>
    <property type="match status" value="1"/>
</dbReference>
<dbReference type="InterPro" id="IPR002110">
    <property type="entry name" value="Ankyrin_rpt"/>
</dbReference>
<sequence length="1597" mass="176272">MSSHIWRAYFDNDLEKFRNLLGLSEDRTGGTHEPTTGALKNESPFDLSSPPRKQSTSTGANLSTSIGDSRAVTLNRFQINSRLPANTLANPLAPATGVTILHHAATANKFEFVEAFLRHPQVDLFLQDFESGWTSLHRALYFGNIGIAKQILSRDDAGTGLVKIKDREGSSPFELFESTIKVDKAEPPEALLETEDDWGDEETDREQPGLEAGEFRGDFLGHEAFVWGSNKNLSLGFSDGDDRQFPERIPIPNPDATTELRDAVVALAPVYVKDIQMAKFHTAIITTASFNNLYICGHGTGGRLGLGHESTEFTFKRVALPRGVRTVALGQDHTVAVMENGDVFTWGTGRHGQLGYPANIGKNDKEEYQLVPREVFTNLRREKAIGAAASRHHSVVHTADSIFVFGKNEGQLGLVDTDSRVLDVQVAPRKVAATQIDQPILMATAIDKATAVLLQNHDVWVFMNYGIMKVTFPFERFPKTGIKPTRPSSKYQSRPNYITKISSGGGTIAALARMGDVFTINIDKTTATTTKGLPVPQRIWSLRKRHMAVRDVDVGQEGAVIICTESGSVWQRTRRSKVKEATASGGTSAGGNMAVHQQLDRAKDYKFARVPGLTHIVAVRSNAFGSFASIRRDVEVLKQRLEVRPATLWNDLSSLLSFYEEPVVAGLDSPNTRWSSTYNTPIVENLERALEWFLQQDLINVLKETIHEMNLAEYDTIIKSAELDEIGISIPAHSFILAGRCPRLRPLFARAMKGQTTHIENLVELHHQPGGTFDLTFEGIHWFPLLIFVFYVYQDVVIPVWTRYDKNKETTELFQRVRSELGYIARQLGLKQLSALTSGLYHNQLTLDTDMEEALTDPFFSETGDMLLELKDKTIKVHSSLLCARCPFFDALYHGGSGRWLASRRGEEEYAADQLVRVNMKHVPFETMQIILTFLYSDKSLHLFDKVQVAKDGMDGFIDLVIDVLGVANELMLDRLVEICQKTIGRFVNTRNATSILAAISESSVVSFKDVCLEYIFRNLETMMEIRALDELDEDLMAELDEAVKARQLAYMPISRNGRAEAELLEKYPHLASDADNERAALLQLLDSGPSPNAATTDPEPGTSPASYRQSPGFRAGSYEKSRRRRSSKAGQEKPTVQVPKLGPAQSSELIFDMDDEDPATRLTRTPTSHSPELPRKEYYMLNPSATKGDVWYDCKGKQIASADGVSNVEQKSTQSAGTTMKPNDGAARQPWSAGAGIQSNKLDLGEIMAQASKNRTSNLSLGLSSAASRELTSVDSLPTAGFDAPITAKVSQKERKRQQQQQQQLQSQQATSVADAPSTPDKSIPAPKPSPWKAIRSPSNPLSLQQGLVSPTSKPAQNTSTPSRSLDVPSTLQSPPAASTPTKKPRDAAPRTPQSTAPKPPIQTPQSQVQTRRYNSSGDVIATPTKATPVRSASSTIQPRSERYDDFPPIPNRADQTRSLPLAEIIQQEQIQQDIVRGKGPKQSLQEIQQEQEFMDWWEKESERYQQEEHERQLLAQGQKPSGTRGRGRGGARGRGAARGRGGKAGQPGAGNTNQGKDTDSSGVPKQGPDGGRGRRGRGKGQDGTRPRERETTEKT</sequence>
<feature type="compositionally biased region" description="Polar residues" evidence="3">
    <location>
        <begin position="1405"/>
        <end position="1419"/>
    </location>
</feature>